<dbReference type="Proteomes" id="UP000316096">
    <property type="component" value="Unassembled WGS sequence"/>
</dbReference>
<sequence>MTVLIRRVYEHADPADGFRVYVDRLWPRGLSRERAAIDLWLKDIGPSAGLREWFDRADRFAEFSARYTAELDHDPAVGELVRIARANPVVTLLYRARSTERNHAAVLAAFLNRRA</sequence>
<dbReference type="PANTHER" id="PTHR36849">
    <property type="entry name" value="CYTOPLASMIC PROTEIN-RELATED"/>
    <property type="match status" value="1"/>
</dbReference>
<dbReference type="InterPro" id="IPR052552">
    <property type="entry name" value="YeaO-like"/>
</dbReference>
<dbReference type="RefSeq" id="WP_141960932.1">
    <property type="nucleotide sequence ID" value="NZ_VFOZ01000001.1"/>
</dbReference>
<dbReference type="PANTHER" id="PTHR36849:SF1">
    <property type="entry name" value="CYTOPLASMIC PROTEIN"/>
    <property type="match status" value="1"/>
</dbReference>
<comment type="caution">
    <text evidence="1">The sequence shown here is derived from an EMBL/GenBank/DDBJ whole genome shotgun (WGS) entry which is preliminary data.</text>
</comment>
<organism evidence="1 2">
    <name type="scientific">Actinoallomurus bryophytorum</name>
    <dbReference type="NCBI Taxonomy" id="1490222"/>
    <lineage>
        <taxon>Bacteria</taxon>
        <taxon>Bacillati</taxon>
        <taxon>Actinomycetota</taxon>
        <taxon>Actinomycetes</taxon>
        <taxon>Streptosporangiales</taxon>
        <taxon>Thermomonosporaceae</taxon>
        <taxon>Actinoallomurus</taxon>
    </lineage>
</organism>
<accession>A0A543CVC5</accession>
<dbReference type="EMBL" id="VFOZ01000001">
    <property type="protein sequence ID" value="TQM01050.1"/>
    <property type="molecule type" value="Genomic_DNA"/>
</dbReference>
<dbReference type="OrthoDB" id="9790745at2"/>
<dbReference type="Pfam" id="PF22752">
    <property type="entry name" value="DUF488-N3i"/>
    <property type="match status" value="1"/>
</dbReference>
<gene>
    <name evidence="1" type="ORF">FB559_6793</name>
</gene>
<name>A0A543CVC5_9ACTN</name>
<dbReference type="AlphaFoldDB" id="A0A543CVC5"/>
<protein>
    <submittedName>
        <fullName evidence="1">Uncharacterized protein YeaO (DUF488 family)</fullName>
    </submittedName>
</protein>
<evidence type="ECO:0000313" key="1">
    <source>
        <dbReference type="EMBL" id="TQM01050.1"/>
    </source>
</evidence>
<proteinExistence type="predicted"/>
<evidence type="ECO:0000313" key="2">
    <source>
        <dbReference type="Proteomes" id="UP000316096"/>
    </source>
</evidence>
<reference evidence="1 2" key="1">
    <citation type="submission" date="2019-06" db="EMBL/GenBank/DDBJ databases">
        <title>Sequencing the genomes of 1000 actinobacteria strains.</title>
        <authorList>
            <person name="Klenk H.-P."/>
        </authorList>
    </citation>
    <scope>NUCLEOTIDE SEQUENCE [LARGE SCALE GENOMIC DNA]</scope>
    <source>
        <strain evidence="1 2">DSM 102200</strain>
    </source>
</reference>
<keyword evidence="2" id="KW-1185">Reference proteome</keyword>